<sequence>MHPGCEHPKCHPSPHPIRPADPSHPDISFRTAHDVFASRTNYGRISILPPPSDGERTRRKERAGGGGEGRTAAAGREERAWKMQIASVTVRPLIRSDVTNYRPPHCREFAFLLLPPLLLPVV</sequence>
<reference evidence="2" key="1">
    <citation type="submission" date="2020-08" db="EMBL/GenBank/DDBJ databases">
        <title>Genome sequencing and assembly of the red palm weevil Rhynchophorus ferrugineus.</title>
        <authorList>
            <person name="Dias G.B."/>
            <person name="Bergman C.M."/>
            <person name="Manee M."/>
        </authorList>
    </citation>
    <scope>NUCLEOTIDE SEQUENCE</scope>
    <source>
        <strain evidence="2">AA-2017</strain>
        <tissue evidence="2">Whole larva</tissue>
    </source>
</reference>
<name>A0A834I777_RHYFE</name>
<dbReference type="AlphaFoldDB" id="A0A834I777"/>
<gene>
    <name evidence="2" type="ORF">GWI33_013913</name>
</gene>
<accession>A0A834I777</accession>
<organism evidence="2 3">
    <name type="scientific">Rhynchophorus ferrugineus</name>
    <name type="common">Red palm weevil</name>
    <name type="synonym">Curculio ferrugineus</name>
    <dbReference type="NCBI Taxonomy" id="354439"/>
    <lineage>
        <taxon>Eukaryota</taxon>
        <taxon>Metazoa</taxon>
        <taxon>Ecdysozoa</taxon>
        <taxon>Arthropoda</taxon>
        <taxon>Hexapoda</taxon>
        <taxon>Insecta</taxon>
        <taxon>Pterygota</taxon>
        <taxon>Neoptera</taxon>
        <taxon>Endopterygota</taxon>
        <taxon>Coleoptera</taxon>
        <taxon>Polyphaga</taxon>
        <taxon>Cucujiformia</taxon>
        <taxon>Curculionidae</taxon>
        <taxon>Dryophthorinae</taxon>
        <taxon>Rhynchophorus</taxon>
    </lineage>
</organism>
<evidence type="ECO:0000256" key="1">
    <source>
        <dbReference type="SAM" id="MobiDB-lite"/>
    </source>
</evidence>
<feature type="region of interest" description="Disordered" evidence="1">
    <location>
        <begin position="42"/>
        <end position="77"/>
    </location>
</feature>
<dbReference type="Proteomes" id="UP000625711">
    <property type="component" value="Unassembled WGS sequence"/>
</dbReference>
<feature type="region of interest" description="Disordered" evidence="1">
    <location>
        <begin position="1"/>
        <end position="28"/>
    </location>
</feature>
<protein>
    <submittedName>
        <fullName evidence="2">Uncharacterized protein</fullName>
    </submittedName>
</protein>
<dbReference type="EMBL" id="JAACXV010013461">
    <property type="protein sequence ID" value="KAF7273378.1"/>
    <property type="molecule type" value="Genomic_DNA"/>
</dbReference>
<keyword evidence="3" id="KW-1185">Reference proteome</keyword>
<evidence type="ECO:0000313" key="3">
    <source>
        <dbReference type="Proteomes" id="UP000625711"/>
    </source>
</evidence>
<comment type="caution">
    <text evidence="2">The sequence shown here is derived from an EMBL/GenBank/DDBJ whole genome shotgun (WGS) entry which is preliminary data.</text>
</comment>
<evidence type="ECO:0000313" key="2">
    <source>
        <dbReference type="EMBL" id="KAF7273378.1"/>
    </source>
</evidence>
<proteinExistence type="predicted"/>